<dbReference type="OrthoDB" id="263481at2759"/>
<keyword evidence="11" id="KW-0407">Ion channel</keyword>
<evidence type="ECO:0000256" key="12">
    <source>
        <dbReference type="ARBA" id="ARBA00036634"/>
    </source>
</evidence>
<evidence type="ECO:0000256" key="4">
    <source>
        <dbReference type="ARBA" id="ARBA00022475"/>
    </source>
</evidence>
<evidence type="ECO:0000259" key="14">
    <source>
        <dbReference type="Pfam" id="PF08016"/>
    </source>
</evidence>
<feature type="transmembrane region" description="Helical" evidence="13">
    <location>
        <begin position="479"/>
        <end position="500"/>
    </location>
</feature>
<dbReference type="Pfam" id="PF08016">
    <property type="entry name" value="PKD_channel"/>
    <property type="match status" value="1"/>
</dbReference>
<keyword evidence="7 13" id="KW-1133">Transmembrane helix</keyword>
<protein>
    <submittedName>
        <fullName evidence="17">Mucolipin-3</fullName>
    </submittedName>
</protein>
<keyword evidence="16" id="KW-1185">Reference proteome</keyword>
<evidence type="ECO:0000313" key="17">
    <source>
        <dbReference type="RefSeq" id="XP_042560915.1"/>
    </source>
</evidence>
<organism evidence="16 17">
    <name type="scientific">Clupea harengus</name>
    <name type="common">Atlantic herring</name>
    <dbReference type="NCBI Taxonomy" id="7950"/>
    <lineage>
        <taxon>Eukaryota</taxon>
        <taxon>Metazoa</taxon>
        <taxon>Chordata</taxon>
        <taxon>Craniata</taxon>
        <taxon>Vertebrata</taxon>
        <taxon>Euteleostomi</taxon>
        <taxon>Actinopterygii</taxon>
        <taxon>Neopterygii</taxon>
        <taxon>Teleostei</taxon>
        <taxon>Clupei</taxon>
        <taxon>Clupeiformes</taxon>
        <taxon>Clupeoidei</taxon>
        <taxon>Clupeidae</taxon>
        <taxon>Clupea</taxon>
    </lineage>
</organism>
<feature type="transmembrane region" description="Helical" evidence="13">
    <location>
        <begin position="284"/>
        <end position="307"/>
    </location>
</feature>
<dbReference type="AlphaFoldDB" id="A0A8M1KEH3"/>
<dbReference type="Proteomes" id="UP000515152">
    <property type="component" value="Unplaced"/>
</dbReference>
<gene>
    <name evidence="17" type="primary">mcoln3a</name>
</gene>
<keyword evidence="4" id="KW-1003">Cell membrane</keyword>
<dbReference type="Pfam" id="PF21381">
    <property type="entry name" value="MCLN_ECD"/>
    <property type="match status" value="1"/>
</dbReference>
<evidence type="ECO:0000256" key="9">
    <source>
        <dbReference type="ARBA" id="ARBA00023136"/>
    </source>
</evidence>
<keyword evidence="8" id="KW-0406">Ion transport</keyword>
<keyword evidence="5 13" id="KW-0812">Transmembrane</keyword>
<evidence type="ECO:0000256" key="11">
    <source>
        <dbReference type="ARBA" id="ARBA00023303"/>
    </source>
</evidence>
<proteinExistence type="predicted"/>
<dbReference type="GO" id="GO:0010008">
    <property type="term" value="C:endosome membrane"/>
    <property type="evidence" value="ECO:0007669"/>
    <property type="project" value="UniProtKB-SubCell"/>
</dbReference>
<dbReference type="KEGG" id="char:122130295"/>
<evidence type="ECO:0000256" key="8">
    <source>
        <dbReference type="ARBA" id="ARBA00023065"/>
    </source>
</evidence>
<accession>A0A8M1KEH3</accession>
<evidence type="ECO:0000256" key="5">
    <source>
        <dbReference type="ARBA" id="ARBA00022692"/>
    </source>
</evidence>
<feature type="domain" description="Polycystin cation channel PKD1/PKD2" evidence="14">
    <location>
        <begin position="372"/>
        <end position="507"/>
    </location>
</feature>
<comment type="catalytic activity">
    <reaction evidence="12">
        <text>Ca(2+)(in) = Ca(2+)(out)</text>
        <dbReference type="Rhea" id="RHEA:29671"/>
        <dbReference type="ChEBI" id="CHEBI:29108"/>
    </reaction>
</comment>
<sequence>MAEQDLLITRDPEARLKRDHQRTADAVDVDRKVVDRFRRKLKYFFMNPCEKFHARSRKPWKLMLQLLKIVIITVQLVSFGLSNEMMVTFKEENIKSLKHLFLKGYEDQDKNYAVHTRTEVYDHINYIINRYLNLPNLTVGNHAYERNDGVYTPLSLCQEFYRHGSISPDNETFDIDPFIETECLPIDPMRPLKDDASVQDMNFTLDFQRLLSVKVYLNIKAINLQSVRHNELPDCYDFRTMILFDNTAHSGMIKISLENRVQINVCKEWNVSGSSDTDYHLIQILMFDSVIILACLVSLVLCTRSVLSGLQLQSEYTMFFQTHYRKTVHMSDRLEFVNGWYILIIISDTLTIAGSIMKICIQIKELTNYDVCSILLGTSTMFVWIGVLRYLGFFQKYNILILTLRAAIPNVIRFSTCAVMIYLGYCFCGWIVLGPHHENFRTFNMVAACLFSLINGDEIYSTFTKLRERSYLVWLFSRLYVYTFISLFTYMVLSLFIALITDTYETIKQHQQEGIPVSELQAFITECKDLPASGKYKMDPETDSCLFLTCACCS</sequence>
<dbReference type="GO" id="GO:0005886">
    <property type="term" value="C:plasma membrane"/>
    <property type="evidence" value="ECO:0007669"/>
    <property type="project" value="UniProtKB-SubCell"/>
</dbReference>
<keyword evidence="3" id="KW-0813">Transport</keyword>
<feature type="transmembrane region" description="Helical" evidence="13">
    <location>
        <begin position="373"/>
        <end position="391"/>
    </location>
</feature>
<evidence type="ECO:0000259" key="15">
    <source>
        <dbReference type="Pfam" id="PF21381"/>
    </source>
</evidence>
<dbReference type="InterPro" id="IPR013122">
    <property type="entry name" value="PKD1_2_channel"/>
</dbReference>
<dbReference type="PANTHER" id="PTHR12127">
    <property type="entry name" value="MUCOLIPIN"/>
    <property type="match status" value="1"/>
</dbReference>
<dbReference type="RefSeq" id="XP_042560915.1">
    <property type="nucleotide sequence ID" value="XM_042704981.1"/>
</dbReference>
<name>A0A8M1KEH3_CLUHA</name>
<evidence type="ECO:0000256" key="7">
    <source>
        <dbReference type="ARBA" id="ARBA00022989"/>
    </source>
</evidence>
<feature type="domain" description="Mucolipin extracytosolic" evidence="15">
    <location>
        <begin position="86"/>
        <end position="267"/>
    </location>
</feature>
<evidence type="ECO:0000256" key="3">
    <source>
        <dbReference type="ARBA" id="ARBA00022448"/>
    </source>
</evidence>
<keyword evidence="9 13" id="KW-0472">Membrane</keyword>
<dbReference type="CTD" id="100334819"/>
<comment type="subcellular location">
    <subcellularLocation>
        <location evidence="2">Cell membrane</location>
        <topology evidence="2">Multi-pass membrane protein</topology>
    </subcellularLocation>
    <subcellularLocation>
        <location evidence="1">Endosome membrane</location>
        <topology evidence="1">Multi-pass membrane protein</topology>
    </subcellularLocation>
</comment>
<feature type="transmembrane region" description="Helical" evidence="13">
    <location>
        <begin position="411"/>
        <end position="433"/>
    </location>
</feature>
<feature type="transmembrane region" description="Helical" evidence="13">
    <location>
        <begin position="340"/>
        <end position="361"/>
    </location>
</feature>
<evidence type="ECO:0000256" key="10">
    <source>
        <dbReference type="ARBA" id="ARBA00023157"/>
    </source>
</evidence>
<dbReference type="InterPro" id="IPR049134">
    <property type="entry name" value="MCLN_ECD"/>
</dbReference>
<dbReference type="GeneID" id="122130295"/>
<evidence type="ECO:0000313" key="16">
    <source>
        <dbReference type="Proteomes" id="UP000515152"/>
    </source>
</evidence>
<evidence type="ECO:0000256" key="2">
    <source>
        <dbReference type="ARBA" id="ARBA00004651"/>
    </source>
</evidence>
<evidence type="ECO:0000256" key="6">
    <source>
        <dbReference type="ARBA" id="ARBA00022753"/>
    </source>
</evidence>
<evidence type="ECO:0000256" key="13">
    <source>
        <dbReference type="SAM" id="Phobius"/>
    </source>
</evidence>
<dbReference type="GO" id="GO:0072345">
    <property type="term" value="F:NAADP-sensitive calcium-release channel activity"/>
    <property type="evidence" value="ECO:0007669"/>
    <property type="project" value="TreeGrafter"/>
</dbReference>
<keyword evidence="6" id="KW-0967">Endosome</keyword>
<dbReference type="FunFam" id="1.10.287.70:FF:000033">
    <property type="entry name" value="Mucolipin 1"/>
    <property type="match status" value="1"/>
</dbReference>
<dbReference type="PANTHER" id="PTHR12127:SF23">
    <property type="entry name" value="MUCOLIPIN-3 ISOFORM X1"/>
    <property type="match status" value="1"/>
</dbReference>
<reference evidence="17" key="1">
    <citation type="submission" date="2025-08" db="UniProtKB">
        <authorList>
            <consortium name="RefSeq"/>
        </authorList>
    </citation>
    <scope>IDENTIFICATION</scope>
</reference>
<dbReference type="InterPro" id="IPR039031">
    <property type="entry name" value="Mucolipin"/>
</dbReference>
<dbReference type="GO" id="GO:0005765">
    <property type="term" value="C:lysosomal membrane"/>
    <property type="evidence" value="ECO:0007669"/>
    <property type="project" value="TreeGrafter"/>
</dbReference>
<evidence type="ECO:0000256" key="1">
    <source>
        <dbReference type="ARBA" id="ARBA00004337"/>
    </source>
</evidence>
<keyword evidence="10" id="KW-1015">Disulfide bond</keyword>